<accession>H4GJ54</accession>
<gene>
    <name evidence="2" type="ORF">PS3_6920</name>
</gene>
<protein>
    <submittedName>
        <fullName evidence="2">Adenine phosphoribosyltransferase</fullName>
    </submittedName>
</protein>
<feature type="domain" description="Phosphoribosyltransferase" evidence="1">
    <location>
        <begin position="41"/>
        <end position="167"/>
    </location>
</feature>
<dbReference type="STRING" id="1144300.PS3_6920"/>
<sequence>MMDYQISIGKFKRKLPLVKIDENTQIASFVLLGDTELTVEAARQLKEKLTLDYDFVVTLESKGIPLAHELTRQTNRDRYVVIRKSIKAYMTEPVVTTVESITTSEPQQLVLDGMDAAMLSGKRVVLLDDVISTGGSLKAAEELLARVDCQVVAKAAILAEGAATQRNDIIYLASLPLFDSRGRIKD</sequence>
<dbReference type="GO" id="GO:0016757">
    <property type="term" value="F:glycosyltransferase activity"/>
    <property type="evidence" value="ECO:0007669"/>
    <property type="project" value="UniProtKB-KW"/>
</dbReference>
<evidence type="ECO:0000259" key="1">
    <source>
        <dbReference type="Pfam" id="PF00156"/>
    </source>
</evidence>
<proteinExistence type="predicted"/>
<organism evidence="2 3">
    <name type="scientific">Limosilactobacillus gastricus PS3</name>
    <dbReference type="NCBI Taxonomy" id="1144300"/>
    <lineage>
        <taxon>Bacteria</taxon>
        <taxon>Bacillati</taxon>
        <taxon>Bacillota</taxon>
        <taxon>Bacilli</taxon>
        <taxon>Lactobacillales</taxon>
        <taxon>Lactobacillaceae</taxon>
        <taxon>Limosilactobacillus</taxon>
    </lineage>
</organism>
<dbReference type="RefSeq" id="WP_007122087.1">
    <property type="nucleotide sequence ID" value="NZ_AICN01000028.1"/>
</dbReference>
<dbReference type="InterPro" id="IPR000836">
    <property type="entry name" value="PRTase_dom"/>
</dbReference>
<reference evidence="2 3" key="1">
    <citation type="journal article" date="2013" name="Genome Announc.">
        <title>Genome Sequence of Lactobacillus gastricus PS3, a Strain Isolated from Human Milk.</title>
        <authorList>
            <person name="Martin V."/>
            <person name="Cardenas N."/>
            <person name="Jimenez E."/>
            <person name="Maldonado A."/>
            <person name="Rodriguez J.M."/>
            <person name="Fernandez L."/>
        </authorList>
    </citation>
    <scope>NUCLEOTIDE SEQUENCE [LARGE SCALE GENOMIC DNA]</scope>
    <source>
        <strain evidence="2 3">PS3</strain>
    </source>
</reference>
<dbReference type="SUPFAM" id="SSF53271">
    <property type="entry name" value="PRTase-like"/>
    <property type="match status" value="1"/>
</dbReference>
<dbReference type="PANTHER" id="PTHR43218:SF1">
    <property type="entry name" value="PHOSPHORIBOSYLTRANSFERASE"/>
    <property type="match status" value="1"/>
</dbReference>
<dbReference type="AlphaFoldDB" id="H4GJ54"/>
<dbReference type="EMBL" id="AICN01000028">
    <property type="protein sequence ID" value="EHS87079.1"/>
    <property type="molecule type" value="Genomic_DNA"/>
</dbReference>
<dbReference type="Proteomes" id="UP000004567">
    <property type="component" value="Unassembled WGS sequence"/>
</dbReference>
<dbReference type="CDD" id="cd06223">
    <property type="entry name" value="PRTases_typeI"/>
    <property type="match status" value="1"/>
</dbReference>
<keyword evidence="2" id="KW-0328">Glycosyltransferase</keyword>
<dbReference type="Pfam" id="PF00156">
    <property type="entry name" value="Pribosyltran"/>
    <property type="match status" value="1"/>
</dbReference>
<evidence type="ECO:0000313" key="3">
    <source>
        <dbReference type="Proteomes" id="UP000004567"/>
    </source>
</evidence>
<evidence type="ECO:0000313" key="2">
    <source>
        <dbReference type="EMBL" id="EHS87079.1"/>
    </source>
</evidence>
<dbReference type="PANTHER" id="PTHR43218">
    <property type="entry name" value="PHOSPHORIBOSYLTRANSFERASE-RELATED"/>
    <property type="match status" value="1"/>
</dbReference>
<dbReference type="NCBIfam" id="NF005592">
    <property type="entry name" value="PRK07322.1"/>
    <property type="match status" value="1"/>
</dbReference>
<name>H4GJ54_9LACO</name>
<dbReference type="PATRIC" id="fig|1144300.3.peg.698"/>
<comment type="caution">
    <text evidence="2">The sequence shown here is derived from an EMBL/GenBank/DDBJ whole genome shotgun (WGS) entry which is preliminary data.</text>
</comment>
<dbReference type="InterPro" id="IPR029057">
    <property type="entry name" value="PRTase-like"/>
</dbReference>
<dbReference type="Gene3D" id="3.40.50.2020">
    <property type="match status" value="1"/>
</dbReference>
<keyword evidence="2" id="KW-0808">Transferase</keyword>